<dbReference type="RefSeq" id="WP_135495764.1">
    <property type="nucleotide sequence ID" value="NZ_SRLD01000001.1"/>
</dbReference>
<dbReference type="Proteomes" id="UP000297739">
    <property type="component" value="Unassembled WGS sequence"/>
</dbReference>
<evidence type="ECO:0000313" key="1">
    <source>
        <dbReference type="EMBL" id="TGE20089.1"/>
    </source>
</evidence>
<dbReference type="EMBL" id="SRLD01000001">
    <property type="protein sequence ID" value="TGE20089.1"/>
    <property type="molecule type" value="Genomic_DNA"/>
</dbReference>
<keyword evidence="2" id="KW-1185">Reference proteome</keyword>
<organism evidence="1 2">
    <name type="scientific">Hymenobacter elongatus</name>
    <dbReference type="NCBI Taxonomy" id="877208"/>
    <lineage>
        <taxon>Bacteria</taxon>
        <taxon>Pseudomonadati</taxon>
        <taxon>Bacteroidota</taxon>
        <taxon>Cytophagia</taxon>
        <taxon>Cytophagales</taxon>
        <taxon>Hymenobacteraceae</taxon>
        <taxon>Hymenobacter</taxon>
    </lineage>
</organism>
<dbReference type="AlphaFoldDB" id="A0A4Z0PRZ2"/>
<dbReference type="PROSITE" id="PS51257">
    <property type="entry name" value="PROKAR_LIPOPROTEIN"/>
    <property type="match status" value="1"/>
</dbReference>
<comment type="caution">
    <text evidence="1">The sequence shown here is derived from an EMBL/GenBank/DDBJ whole genome shotgun (WGS) entry which is preliminary data.</text>
</comment>
<sequence length="181" mass="19804">MKKQPQMCYRLIGVLWAAVLLGGAGCKKAEELVAIKLPEATQEGKQTFGCLVDDKVWTPYTDHLLDDKMEATYSTTSFRLSAEQEDDNFQTRFDFDLTQPVIQPGTYAVGSGFKATYGDMKEAYTASSGSITITKVGQGSSTINNSTTYFTIVAGTFTFTATSLNGKTIRVKDGRFDARAK</sequence>
<accession>A0A4Z0PRZ2</accession>
<dbReference type="OrthoDB" id="949867at2"/>
<reference evidence="1 2" key="1">
    <citation type="submission" date="2019-04" db="EMBL/GenBank/DDBJ databases">
        <authorList>
            <person name="Feng G."/>
            <person name="Zhang J."/>
            <person name="Zhu H."/>
        </authorList>
    </citation>
    <scope>NUCLEOTIDE SEQUENCE [LARGE SCALE GENOMIC DNA]</scope>
    <source>
        <strain evidence="1 2">JCM 17223</strain>
    </source>
</reference>
<protein>
    <submittedName>
        <fullName evidence="1">Uncharacterized protein</fullName>
    </submittedName>
</protein>
<gene>
    <name evidence="1" type="ORF">E5J99_00530</name>
</gene>
<name>A0A4Z0PRZ2_9BACT</name>
<evidence type="ECO:0000313" key="2">
    <source>
        <dbReference type="Proteomes" id="UP000297739"/>
    </source>
</evidence>
<proteinExistence type="predicted"/>